<keyword evidence="4" id="KW-1185">Reference proteome</keyword>
<name>A0ABU8V809_9BURK</name>
<protein>
    <recommendedName>
        <fullName evidence="2">Antitoxin</fullName>
    </recommendedName>
</protein>
<dbReference type="Gene3D" id="3.40.1620.10">
    <property type="entry name" value="YefM-like domain"/>
    <property type="match status" value="1"/>
</dbReference>
<dbReference type="Pfam" id="PF02604">
    <property type="entry name" value="PhdYeFM_antitox"/>
    <property type="match status" value="1"/>
</dbReference>
<comment type="caution">
    <text evidence="3">The sequence shown here is derived from an EMBL/GenBank/DDBJ whole genome shotgun (WGS) entry which is preliminary data.</text>
</comment>
<dbReference type="NCBIfam" id="TIGR01552">
    <property type="entry name" value="phd_fam"/>
    <property type="match status" value="1"/>
</dbReference>
<dbReference type="Proteomes" id="UP001365846">
    <property type="component" value="Unassembled WGS sequence"/>
</dbReference>
<sequence length="82" mass="9412">MQYTGIYEAKNNFSALIESVEKGEEVRITRHGKEVARILPVRRKPVITDEQIQRELSQIDALHAMIRPGPSVRELRDEGRQG</sequence>
<evidence type="ECO:0000256" key="2">
    <source>
        <dbReference type="RuleBase" id="RU362080"/>
    </source>
</evidence>
<dbReference type="InterPro" id="IPR036165">
    <property type="entry name" value="YefM-like_sf"/>
</dbReference>
<dbReference type="RefSeq" id="WP_093160370.1">
    <property type="nucleotide sequence ID" value="NZ_JBBKZU010000001.1"/>
</dbReference>
<dbReference type="EMBL" id="JBBKZU010000001">
    <property type="protein sequence ID" value="MEJ8809668.1"/>
    <property type="molecule type" value="Genomic_DNA"/>
</dbReference>
<gene>
    <name evidence="3" type="ORF">WKW77_01215</name>
</gene>
<dbReference type="SUPFAM" id="SSF143120">
    <property type="entry name" value="YefM-like"/>
    <property type="match status" value="1"/>
</dbReference>
<accession>A0ABU8V809</accession>
<evidence type="ECO:0000313" key="4">
    <source>
        <dbReference type="Proteomes" id="UP001365846"/>
    </source>
</evidence>
<comment type="function">
    <text evidence="2">Antitoxin component of a type II toxin-antitoxin (TA) system.</text>
</comment>
<dbReference type="InterPro" id="IPR006442">
    <property type="entry name" value="Antitoxin_Phd/YefM"/>
</dbReference>
<reference evidence="3 4" key="1">
    <citation type="submission" date="2024-03" db="EMBL/GenBank/DDBJ databases">
        <title>Novel species of the genus Variovorax.</title>
        <authorList>
            <person name="Liu Q."/>
            <person name="Xin Y.-H."/>
        </authorList>
    </citation>
    <scope>NUCLEOTIDE SEQUENCE [LARGE SCALE GENOMIC DNA]</scope>
    <source>
        <strain evidence="3 4">KACC 18899</strain>
    </source>
</reference>
<evidence type="ECO:0000256" key="1">
    <source>
        <dbReference type="ARBA" id="ARBA00009981"/>
    </source>
</evidence>
<comment type="similarity">
    <text evidence="1 2">Belongs to the phD/YefM antitoxin family.</text>
</comment>
<evidence type="ECO:0000313" key="3">
    <source>
        <dbReference type="EMBL" id="MEJ8809668.1"/>
    </source>
</evidence>
<organism evidence="3 4">
    <name type="scientific">Variovorax ureilyticus</name>
    <dbReference type="NCBI Taxonomy" id="1836198"/>
    <lineage>
        <taxon>Bacteria</taxon>
        <taxon>Pseudomonadati</taxon>
        <taxon>Pseudomonadota</taxon>
        <taxon>Betaproteobacteria</taxon>
        <taxon>Burkholderiales</taxon>
        <taxon>Comamonadaceae</taxon>
        <taxon>Variovorax</taxon>
    </lineage>
</organism>
<proteinExistence type="inferred from homology"/>